<dbReference type="Gene3D" id="2.70.70.10">
    <property type="entry name" value="Glucose Permease (Domain IIA)"/>
    <property type="match status" value="1"/>
</dbReference>
<dbReference type="CDD" id="cd12797">
    <property type="entry name" value="M23_peptidase"/>
    <property type="match status" value="1"/>
</dbReference>
<keyword evidence="1" id="KW-0732">Signal</keyword>
<keyword evidence="2" id="KW-1133">Transmembrane helix</keyword>
<feature type="domain" description="M23ase beta-sheet core" evidence="3">
    <location>
        <begin position="191"/>
        <end position="291"/>
    </location>
</feature>
<accession>A0A0S1SMI5</accession>
<sequence length="316" mass="33955">MAEVSDFWYNTLMLRVEINIPHPLETLCLLLAAGGVMLWMAWDVPQSASMDARSPAEVRGGGGADREARVLAFKSAEDDARRIRLEQAVLARREEILRYQLQVLETEASRVGNDDAVRAAKTELLSLLGDTRAAEQKFLETLREMWEAEGLSAAAAMGSPGVVRMLWPVEPERGLSAGFLDAAYEQRFGIPHHAIDIPVSQGSAVRSAADGVVEKVVDNGLGYSFILVKHDGFATLYGHVSGFFVAEGDEVRQGDVLGASGGMPGTPGAGAISTGPHLHFEVIAQGERIDPLTVLPARTTVRSGGPSRPEVDQVQS</sequence>
<dbReference type="PANTHER" id="PTHR21666">
    <property type="entry name" value="PEPTIDASE-RELATED"/>
    <property type="match status" value="1"/>
</dbReference>
<dbReference type="Proteomes" id="UP000069135">
    <property type="component" value="Chromosome"/>
</dbReference>
<accession>A0A0S1SWJ4</accession>
<feature type="transmembrane region" description="Helical" evidence="2">
    <location>
        <begin position="20"/>
        <end position="42"/>
    </location>
</feature>
<dbReference type="AlphaFoldDB" id="A0A0S1SMP1"/>
<evidence type="ECO:0000313" key="4">
    <source>
        <dbReference type="EMBL" id="ALM13754.1"/>
    </source>
</evidence>
<dbReference type="InterPro" id="IPR011055">
    <property type="entry name" value="Dup_hybrid_motif"/>
</dbReference>
<organism evidence="4 5">
    <name type="scientific">Candidatus Peribacter riflensis</name>
    <dbReference type="NCBI Taxonomy" id="1735162"/>
    <lineage>
        <taxon>Bacteria</taxon>
        <taxon>Candidatus Peregrinibacteriota</taxon>
        <taxon>Candidatus Peribacteria</taxon>
        <taxon>Candidatus Peribacterales</taxon>
        <taxon>Candidatus Peribacteraceae</taxon>
        <taxon>Candidatus Peribacter</taxon>
    </lineage>
</organism>
<proteinExistence type="predicted"/>
<reference evidence="4 5" key="2">
    <citation type="journal article" date="2016" name="PeerJ">
        <title>Analysis of five complete genome sequences for members of the class Peribacteria in the recently recognized Peregrinibacteria bacterial phylum.</title>
        <authorList>
            <person name="Anantharaman K."/>
            <person name="Brown C.T."/>
            <person name="Burstein D."/>
            <person name="Castelle C.J."/>
            <person name="Probst A.J."/>
            <person name="Thomas B.C."/>
            <person name="Williams K.H."/>
            <person name="Banfield J.F."/>
        </authorList>
    </citation>
    <scope>NUCLEOTIDE SEQUENCE [LARGE SCALE GENOMIC DNA]</scope>
    <source>
        <strain evidence="4">RIFOXYD1_FULL_PER-ii_59_16</strain>
    </source>
</reference>
<accession>A0A0S1STM9</accession>
<accession>A0A0S1SMP1</accession>
<protein>
    <submittedName>
        <fullName evidence="4">Peptidase</fullName>
    </submittedName>
</protein>
<dbReference type="Pfam" id="PF01551">
    <property type="entry name" value="Peptidase_M23"/>
    <property type="match status" value="1"/>
</dbReference>
<accession>A0A0S1SKR9</accession>
<name>A0A0S1SMP1_9BACT</name>
<dbReference type="KEGG" id="prf:PeribacterA2_1093"/>
<dbReference type="SUPFAM" id="SSF51261">
    <property type="entry name" value="Duplicated hybrid motif"/>
    <property type="match status" value="1"/>
</dbReference>
<evidence type="ECO:0000313" key="5">
    <source>
        <dbReference type="Proteomes" id="UP000069135"/>
    </source>
</evidence>
<keyword evidence="2" id="KW-0472">Membrane</keyword>
<dbReference type="GO" id="GO:0004222">
    <property type="term" value="F:metalloendopeptidase activity"/>
    <property type="evidence" value="ECO:0007669"/>
    <property type="project" value="TreeGrafter"/>
</dbReference>
<dbReference type="InterPro" id="IPR016047">
    <property type="entry name" value="M23ase_b-sheet_dom"/>
</dbReference>
<dbReference type="EMBL" id="CP013065">
    <property type="protein sequence ID" value="ALM13754.1"/>
    <property type="molecule type" value="Genomic_DNA"/>
</dbReference>
<evidence type="ECO:0000256" key="2">
    <source>
        <dbReference type="SAM" id="Phobius"/>
    </source>
</evidence>
<dbReference type="STRING" id="1735162.PeribacterB2_1095"/>
<gene>
    <name evidence="4" type="ORF">PeribacterD1_1093</name>
</gene>
<dbReference type="PANTHER" id="PTHR21666:SF289">
    <property type="entry name" value="L-ALA--D-GLU ENDOPEPTIDASE"/>
    <property type="match status" value="1"/>
</dbReference>
<reference evidence="5" key="1">
    <citation type="submission" date="2015-10" db="EMBL/GenBank/DDBJ databases">
        <title>Analysis of five complete genome sequences for members of the class Peribacteria in the recently recognized Peregrinibacteria bacterial phylum.</title>
        <authorList>
            <person name="Anantharaman K."/>
            <person name="Brown C.T."/>
            <person name="Burstein D."/>
            <person name="Castelle C.J."/>
            <person name="Probst A.J."/>
            <person name="Thomas B.C."/>
            <person name="Williams K.H."/>
            <person name="Banfield J.F."/>
        </authorList>
    </citation>
    <scope>NUCLEOTIDE SEQUENCE [LARGE SCALE GENOMIC DNA]</scope>
</reference>
<dbReference type="InterPro" id="IPR050570">
    <property type="entry name" value="Cell_wall_metabolism_enzyme"/>
</dbReference>
<keyword evidence="2" id="KW-0812">Transmembrane</keyword>
<evidence type="ECO:0000259" key="3">
    <source>
        <dbReference type="Pfam" id="PF01551"/>
    </source>
</evidence>
<evidence type="ECO:0000256" key="1">
    <source>
        <dbReference type="ARBA" id="ARBA00022729"/>
    </source>
</evidence>